<feature type="transmembrane region" description="Helical" evidence="1">
    <location>
        <begin position="114"/>
        <end position="135"/>
    </location>
</feature>
<evidence type="ECO:0000256" key="1">
    <source>
        <dbReference type="SAM" id="Phobius"/>
    </source>
</evidence>
<dbReference type="Proteomes" id="UP001620645">
    <property type="component" value="Unassembled WGS sequence"/>
</dbReference>
<keyword evidence="4" id="KW-1185">Reference proteome</keyword>
<evidence type="ECO:0000256" key="2">
    <source>
        <dbReference type="SAM" id="SignalP"/>
    </source>
</evidence>
<keyword evidence="2" id="KW-0732">Signal</keyword>
<reference evidence="3 4" key="1">
    <citation type="submission" date="2024-10" db="EMBL/GenBank/DDBJ databases">
        <authorList>
            <person name="Kim D."/>
        </authorList>
    </citation>
    <scope>NUCLEOTIDE SEQUENCE [LARGE SCALE GENOMIC DNA]</scope>
    <source>
        <strain evidence="3">Taebaek</strain>
    </source>
</reference>
<sequence length="136" mass="14981">MSASSSLFLVFVLACLAMPANTLKCWLGNDVFGKFEQHCEPGTVVCSWANCLRKIDNIRVIGMGCEPNSSVCGLAYVDHQYFKCENIQCCRDDFCNGVPDRVDPGRPDWRSGVIGLHTPLRIGSIIFAMLIASIFS</sequence>
<keyword evidence="1" id="KW-1133">Transmembrane helix</keyword>
<accession>A0ABD2IYW3</accession>
<proteinExistence type="predicted"/>
<protein>
    <submittedName>
        <fullName evidence="3">Uncharacterized protein</fullName>
    </submittedName>
</protein>
<dbReference type="EMBL" id="JBICCN010000238">
    <property type="protein sequence ID" value="KAL3084297.1"/>
    <property type="molecule type" value="Genomic_DNA"/>
</dbReference>
<dbReference type="AlphaFoldDB" id="A0ABD2IYW3"/>
<feature type="chain" id="PRO_5044864691" evidence="2">
    <location>
        <begin position="23"/>
        <end position="136"/>
    </location>
</feature>
<evidence type="ECO:0000313" key="4">
    <source>
        <dbReference type="Proteomes" id="UP001620645"/>
    </source>
</evidence>
<organism evidence="3 4">
    <name type="scientific">Heterodera schachtii</name>
    <name type="common">Sugarbeet cyst nematode worm</name>
    <name type="synonym">Tylenchus schachtii</name>
    <dbReference type="NCBI Taxonomy" id="97005"/>
    <lineage>
        <taxon>Eukaryota</taxon>
        <taxon>Metazoa</taxon>
        <taxon>Ecdysozoa</taxon>
        <taxon>Nematoda</taxon>
        <taxon>Chromadorea</taxon>
        <taxon>Rhabditida</taxon>
        <taxon>Tylenchina</taxon>
        <taxon>Tylenchomorpha</taxon>
        <taxon>Tylenchoidea</taxon>
        <taxon>Heteroderidae</taxon>
        <taxon>Heteroderinae</taxon>
        <taxon>Heterodera</taxon>
    </lineage>
</organism>
<name>A0ABD2IYW3_HETSC</name>
<keyword evidence="1" id="KW-0812">Transmembrane</keyword>
<comment type="caution">
    <text evidence="3">The sequence shown here is derived from an EMBL/GenBank/DDBJ whole genome shotgun (WGS) entry which is preliminary data.</text>
</comment>
<feature type="signal peptide" evidence="2">
    <location>
        <begin position="1"/>
        <end position="22"/>
    </location>
</feature>
<gene>
    <name evidence="3" type="ORF">niasHS_009785</name>
</gene>
<evidence type="ECO:0000313" key="3">
    <source>
        <dbReference type="EMBL" id="KAL3084297.1"/>
    </source>
</evidence>
<keyword evidence="1" id="KW-0472">Membrane</keyword>